<evidence type="ECO:0000313" key="2">
    <source>
        <dbReference type="Proteomes" id="UP000326344"/>
    </source>
</evidence>
<dbReference type="AlphaFoldDB" id="A0A5N1JGB6"/>
<comment type="caution">
    <text evidence="1">The sequence shown here is derived from an EMBL/GenBank/DDBJ whole genome shotgun (WGS) entry which is preliminary data.</text>
</comment>
<dbReference type="Proteomes" id="UP000326344">
    <property type="component" value="Unassembled WGS sequence"/>
</dbReference>
<keyword evidence="2" id="KW-1185">Reference proteome</keyword>
<organism evidence="1 2">
    <name type="scientific">Larkinella humicola</name>
    <dbReference type="NCBI Taxonomy" id="2607654"/>
    <lineage>
        <taxon>Bacteria</taxon>
        <taxon>Pseudomonadati</taxon>
        <taxon>Bacteroidota</taxon>
        <taxon>Cytophagia</taxon>
        <taxon>Cytophagales</taxon>
        <taxon>Spirosomataceae</taxon>
        <taxon>Larkinella</taxon>
    </lineage>
</organism>
<evidence type="ECO:0000313" key="1">
    <source>
        <dbReference type="EMBL" id="KAA9352788.1"/>
    </source>
</evidence>
<proteinExistence type="predicted"/>
<dbReference type="RefSeq" id="WP_150877812.1">
    <property type="nucleotide sequence ID" value="NZ_VTWS01000004.1"/>
</dbReference>
<sequence>MSRKLVLTPFENGYLAALHEVFNESPMAVKNQPIDISHFLLSALTMAGVDSIQSFGELSYSKTKLIKKNVSKLSRNEWSRCSEKVQDTFDKYRIPNISKEMDEEISSMSHRVSQLFYAMKSNSGILSFFEIGNIKNKHLLPPELALPLEILFLSIQIKTTNLPVLRYDIEKKDINKLIEVLNSKEFEVYSEAQSELETNSSITNKTINAIEKAGKDLYKKNIRILDIKESVIKTIPLTSKVIDLYFGKMPGILAEYGGKILIDYLGLNKTIPIYSCDTILTGMLKSRLGIITRKSVNANQEL</sequence>
<reference evidence="1 2" key="1">
    <citation type="submission" date="2019-09" db="EMBL/GenBank/DDBJ databases">
        <title>Genome Sequence of Larkinella sp MA1.</title>
        <authorList>
            <person name="Srinivasan S."/>
        </authorList>
    </citation>
    <scope>NUCLEOTIDE SEQUENCE [LARGE SCALE GENOMIC DNA]</scope>
    <source>
        <strain evidence="1 2">MA1</strain>
    </source>
</reference>
<protein>
    <submittedName>
        <fullName evidence="1">Uncharacterized protein</fullName>
    </submittedName>
</protein>
<gene>
    <name evidence="1" type="ORF">F0P93_16505</name>
</gene>
<name>A0A5N1JGB6_9BACT</name>
<accession>A0A5N1JGB6</accession>
<dbReference type="EMBL" id="VTWS01000004">
    <property type="protein sequence ID" value="KAA9352788.1"/>
    <property type="molecule type" value="Genomic_DNA"/>
</dbReference>